<protein>
    <submittedName>
        <fullName evidence="1">Uncharacterized protein</fullName>
    </submittedName>
</protein>
<dbReference type="EMBL" id="LR798305">
    <property type="protein sequence ID" value="CAB5222509.1"/>
    <property type="molecule type" value="Genomic_DNA"/>
</dbReference>
<reference evidence="1" key="1">
    <citation type="submission" date="2020-05" db="EMBL/GenBank/DDBJ databases">
        <authorList>
            <person name="Chiriac C."/>
            <person name="Salcher M."/>
            <person name="Ghai R."/>
            <person name="Kavagutti S V."/>
        </authorList>
    </citation>
    <scope>NUCLEOTIDE SEQUENCE</scope>
</reference>
<proteinExistence type="predicted"/>
<evidence type="ECO:0000313" key="1">
    <source>
        <dbReference type="EMBL" id="CAB5222509.1"/>
    </source>
</evidence>
<name>A0A6J7WWR3_9CAUD</name>
<gene>
    <name evidence="1" type="ORF">UFOVP376_5</name>
</gene>
<accession>A0A6J7WWR3</accession>
<sequence length="76" mass="8479">MARPCKIDTVQFRRPLSDPERAILLSAGAGDISRGFRELLAIYATLHNHGFRPGDNLDDWFLVTNENDSHLDLDGG</sequence>
<organism evidence="1">
    <name type="scientific">uncultured Caudovirales phage</name>
    <dbReference type="NCBI Taxonomy" id="2100421"/>
    <lineage>
        <taxon>Viruses</taxon>
        <taxon>Duplodnaviria</taxon>
        <taxon>Heunggongvirae</taxon>
        <taxon>Uroviricota</taxon>
        <taxon>Caudoviricetes</taxon>
        <taxon>Peduoviridae</taxon>
        <taxon>Maltschvirus</taxon>
        <taxon>Maltschvirus maltsch</taxon>
    </lineage>
</organism>